<dbReference type="GO" id="GO:0035325">
    <property type="term" value="F:Toll-like receptor binding"/>
    <property type="evidence" value="ECO:0007669"/>
    <property type="project" value="TreeGrafter"/>
</dbReference>
<gene>
    <name evidence="2" type="ORF">R5R35_009323</name>
</gene>
<feature type="domain" description="TIR" evidence="1">
    <location>
        <begin position="149"/>
        <end position="281"/>
    </location>
</feature>
<dbReference type="AlphaFoldDB" id="A0AAN9W580"/>
<dbReference type="GO" id="GO:0045087">
    <property type="term" value="P:innate immune response"/>
    <property type="evidence" value="ECO:0007669"/>
    <property type="project" value="TreeGrafter"/>
</dbReference>
<dbReference type="EMBL" id="JAZDUA010000011">
    <property type="protein sequence ID" value="KAK7873635.1"/>
    <property type="molecule type" value="Genomic_DNA"/>
</dbReference>
<dbReference type="SUPFAM" id="SSF52200">
    <property type="entry name" value="Toll/Interleukin receptor TIR domain"/>
    <property type="match status" value="1"/>
</dbReference>
<name>A0AAN9W580_9ORTH</name>
<dbReference type="GO" id="GO:0008063">
    <property type="term" value="P:Toll signaling pathway"/>
    <property type="evidence" value="ECO:0007669"/>
    <property type="project" value="TreeGrafter"/>
</dbReference>
<dbReference type="PROSITE" id="PS50104">
    <property type="entry name" value="TIR"/>
    <property type="match status" value="1"/>
</dbReference>
<dbReference type="GO" id="GO:0050830">
    <property type="term" value="P:defense response to Gram-positive bacterium"/>
    <property type="evidence" value="ECO:0007669"/>
    <property type="project" value="TreeGrafter"/>
</dbReference>
<evidence type="ECO:0000259" key="1">
    <source>
        <dbReference type="PROSITE" id="PS50104"/>
    </source>
</evidence>
<dbReference type="SMART" id="SM00255">
    <property type="entry name" value="TIR"/>
    <property type="match status" value="1"/>
</dbReference>
<dbReference type="InterPro" id="IPR017281">
    <property type="entry name" value="Myelin_different_resp_MyD88"/>
</dbReference>
<dbReference type="GO" id="GO:0005886">
    <property type="term" value="C:plasma membrane"/>
    <property type="evidence" value="ECO:0007669"/>
    <property type="project" value="TreeGrafter"/>
</dbReference>
<organism evidence="2 3">
    <name type="scientific">Gryllus longicercus</name>
    <dbReference type="NCBI Taxonomy" id="2509291"/>
    <lineage>
        <taxon>Eukaryota</taxon>
        <taxon>Metazoa</taxon>
        <taxon>Ecdysozoa</taxon>
        <taxon>Arthropoda</taxon>
        <taxon>Hexapoda</taxon>
        <taxon>Insecta</taxon>
        <taxon>Pterygota</taxon>
        <taxon>Neoptera</taxon>
        <taxon>Polyneoptera</taxon>
        <taxon>Orthoptera</taxon>
        <taxon>Ensifera</taxon>
        <taxon>Gryllidea</taxon>
        <taxon>Grylloidea</taxon>
        <taxon>Gryllidae</taxon>
        <taxon>Gryllinae</taxon>
        <taxon>Gryllus</taxon>
    </lineage>
</organism>
<dbReference type="GO" id="GO:0043123">
    <property type="term" value="P:positive regulation of canonical NF-kappaB signal transduction"/>
    <property type="evidence" value="ECO:0007669"/>
    <property type="project" value="InterPro"/>
</dbReference>
<evidence type="ECO:0000313" key="3">
    <source>
        <dbReference type="Proteomes" id="UP001378592"/>
    </source>
</evidence>
<keyword evidence="3" id="KW-1185">Reference proteome</keyword>
<dbReference type="InterPro" id="IPR000157">
    <property type="entry name" value="TIR_dom"/>
</dbReference>
<dbReference type="Gene3D" id="1.10.533.10">
    <property type="entry name" value="Death Domain, Fas"/>
    <property type="match status" value="1"/>
</dbReference>
<evidence type="ECO:0000313" key="2">
    <source>
        <dbReference type="EMBL" id="KAK7873635.1"/>
    </source>
</evidence>
<dbReference type="InterPro" id="IPR011029">
    <property type="entry name" value="DEATH-like_dom_sf"/>
</dbReference>
<reference evidence="2 3" key="1">
    <citation type="submission" date="2024-03" db="EMBL/GenBank/DDBJ databases">
        <title>The genome assembly and annotation of the cricket Gryllus longicercus Weissman &amp; Gray.</title>
        <authorList>
            <person name="Szrajer S."/>
            <person name="Gray D."/>
            <person name="Ylla G."/>
        </authorList>
    </citation>
    <scope>NUCLEOTIDE SEQUENCE [LARGE SCALE GENOMIC DNA]</scope>
    <source>
        <strain evidence="2">DAG 2021-001</strain>
        <tissue evidence="2">Whole body minus gut</tissue>
    </source>
</reference>
<dbReference type="GO" id="GO:0034142">
    <property type="term" value="P:toll-like receptor 4 signaling pathway"/>
    <property type="evidence" value="ECO:0007669"/>
    <property type="project" value="TreeGrafter"/>
</dbReference>
<dbReference type="PANTHER" id="PTHR15079">
    <property type="entry name" value="MYD88"/>
    <property type="match status" value="1"/>
</dbReference>
<comment type="caution">
    <text evidence="2">The sequence shown here is derived from an EMBL/GenBank/DDBJ whole genome shotgun (WGS) entry which is preliminary data.</text>
</comment>
<dbReference type="Proteomes" id="UP001378592">
    <property type="component" value="Unassembled WGS sequence"/>
</dbReference>
<proteinExistence type="predicted"/>
<dbReference type="SUPFAM" id="SSF47986">
    <property type="entry name" value="DEATH domain"/>
    <property type="match status" value="1"/>
</dbReference>
<dbReference type="PANTHER" id="PTHR15079:SF3">
    <property type="entry name" value="MYELOID DIFFERENTIATION PRIMARY RESPONSE PROTEIN MYD88"/>
    <property type="match status" value="1"/>
</dbReference>
<dbReference type="GO" id="GO:0002755">
    <property type="term" value="P:MyD88-dependent toll-like receptor signaling pathway"/>
    <property type="evidence" value="ECO:0007669"/>
    <property type="project" value="InterPro"/>
</dbReference>
<accession>A0AAN9W580</accession>
<protein>
    <recommendedName>
        <fullName evidence="1">TIR domain-containing protein</fullName>
    </recommendedName>
</protein>
<sequence length="383" mass="43485">MAAAAAVPNLYDIPLRALRPATVSSISALLNPPKVLATSDGLPRDWRGLAHLMKVPPHLLPHVSQPDPTGELLKKWTAGSVGLLDEYLGMLDRWDIVDDTKHLMEADAVLHLQNVERALSSASDVDADLDREILTRDDVLRLEQGLPPQRYNAYLLYADADEEFAVKIIEEMENKYNLKLCVRDRDLVAGHVFEHEAIMRLISDRCNRLIVVISENFLKSEANKFFCTFAQALGIDQKRRKVIPVMHKQCRLPPELNYYFVLDYTRSGDLWDFWKKLHDSIETPSIQSREPSSRITIREPVLEEQAQTRVVAENSSKIDIGDNEQKTKVKSHEKQHKISAENIGMKKSTSMSLENLKAKSKKWFGGFPTRVKKNKKAEALVAL</sequence>
<dbReference type="Pfam" id="PF13676">
    <property type="entry name" value="TIR_2"/>
    <property type="match status" value="1"/>
</dbReference>
<dbReference type="GO" id="GO:0070976">
    <property type="term" value="F:TIR domain binding"/>
    <property type="evidence" value="ECO:0007669"/>
    <property type="project" value="InterPro"/>
</dbReference>
<dbReference type="InterPro" id="IPR035897">
    <property type="entry name" value="Toll_tir_struct_dom_sf"/>
</dbReference>
<dbReference type="Gene3D" id="3.40.50.10140">
    <property type="entry name" value="Toll/interleukin-1 receptor homology (TIR) domain"/>
    <property type="match status" value="1"/>
</dbReference>